<feature type="region of interest" description="Disordered" evidence="1">
    <location>
        <begin position="48"/>
        <end position="69"/>
    </location>
</feature>
<dbReference type="AlphaFoldDB" id="A0A0J8RUS3"/>
<dbReference type="EMBL" id="DS017000">
    <property type="protein sequence ID" value="KMU87819.1"/>
    <property type="molecule type" value="Genomic_DNA"/>
</dbReference>
<proteinExistence type="predicted"/>
<evidence type="ECO:0000313" key="2">
    <source>
        <dbReference type="EMBL" id="KMU87819.1"/>
    </source>
</evidence>
<organism evidence="2 3">
    <name type="scientific">Coccidioides immitis H538.4</name>
    <dbReference type="NCBI Taxonomy" id="396776"/>
    <lineage>
        <taxon>Eukaryota</taxon>
        <taxon>Fungi</taxon>
        <taxon>Dikarya</taxon>
        <taxon>Ascomycota</taxon>
        <taxon>Pezizomycotina</taxon>
        <taxon>Eurotiomycetes</taxon>
        <taxon>Eurotiomycetidae</taxon>
        <taxon>Onygenales</taxon>
        <taxon>Onygenaceae</taxon>
        <taxon>Coccidioides</taxon>
    </lineage>
</organism>
<dbReference type="Proteomes" id="UP000054563">
    <property type="component" value="Unassembled WGS sequence"/>
</dbReference>
<evidence type="ECO:0000313" key="3">
    <source>
        <dbReference type="Proteomes" id="UP000054563"/>
    </source>
</evidence>
<protein>
    <submittedName>
        <fullName evidence="2">Uncharacterized protein</fullName>
    </submittedName>
</protein>
<accession>A0A0J8RUS3</accession>
<evidence type="ECO:0000256" key="1">
    <source>
        <dbReference type="SAM" id="MobiDB-lite"/>
    </source>
</evidence>
<gene>
    <name evidence="2" type="ORF">CIHG_05588</name>
</gene>
<reference evidence="3" key="1">
    <citation type="journal article" date="2010" name="Genome Res.">
        <title>Population genomic sequencing of Coccidioides fungi reveals recent hybridization and transposon control.</title>
        <authorList>
            <person name="Neafsey D.E."/>
            <person name="Barker B.M."/>
            <person name="Sharpton T.J."/>
            <person name="Stajich J.E."/>
            <person name="Park D.J."/>
            <person name="Whiston E."/>
            <person name="Hung C.-Y."/>
            <person name="McMahan C."/>
            <person name="White J."/>
            <person name="Sykes S."/>
            <person name="Heiman D."/>
            <person name="Young S."/>
            <person name="Zeng Q."/>
            <person name="Abouelleil A."/>
            <person name="Aftuck L."/>
            <person name="Bessette D."/>
            <person name="Brown A."/>
            <person name="FitzGerald M."/>
            <person name="Lui A."/>
            <person name="Macdonald J.P."/>
            <person name="Priest M."/>
            <person name="Orbach M.J."/>
            <person name="Galgiani J.N."/>
            <person name="Kirkland T.N."/>
            <person name="Cole G.T."/>
            <person name="Birren B.W."/>
            <person name="Henn M.R."/>
            <person name="Taylor J.W."/>
            <person name="Rounsley S.D."/>
        </authorList>
    </citation>
    <scope>NUCLEOTIDE SEQUENCE [LARGE SCALE GENOMIC DNA]</scope>
    <source>
        <strain evidence="3">H538.4</strain>
    </source>
</reference>
<name>A0A0J8RUS3_COCIT</name>
<dbReference type="VEuPathDB" id="FungiDB:CIHG_05588"/>
<sequence length="69" mass="7692">MKSSSQWSSEIRVTAQAYPCDHCKQLTPSILPICEAMAIDRQIRGHAHTHKGQNYHNAGIPSKTGDLFK</sequence>